<keyword evidence="2" id="KW-1133">Transmembrane helix</keyword>
<evidence type="ECO:0000256" key="1">
    <source>
        <dbReference type="ARBA" id="ARBA00006464"/>
    </source>
</evidence>
<organism evidence="4 5">
    <name type="scientific">Candidatus Fusobacterium pullicola</name>
    <dbReference type="NCBI Taxonomy" id="2838601"/>
    <lineage>
        <taxon>Bacteria</taxon>
        <taxon>Fusobacteriati</taxon>
        <taxon>Fusobacteriota</taxon>
        <taxon>Fusobacteriia</taxon>
        <taxon>Fusobacteriales</taxon>
        <taxon>Fusobacteriaceae</taxon>
        <taxon>Fusobacterium</taxon>
    </lineage>
</organism>
<dbReference type="PANTHER" id="PTHR30576:SF8">
    <property type="entry name" value="UNDECAPRENYL-PHOSPHATE GALACTOSE PHOSPHOTRANSFERASE"/>
    <property type="match status" value="1"/>
</dbReference>
<dbReference type="Proteomes" id="UP000724657">
    <property type="component" value="Unassembled WGS sequence"/>
</dbReference>
<dbReference type="Pfam" id="PF02397">
    <property type="entry name" value="Bac_transf"/>
    <property type="match status" value="1"/>
</dbReference>
<dbReference type="AlphaFoldDB" id="A0A9E2NWP1"/>
<feature type="domain" description="Bacterial sugar transferase" evidence="3">
    <location>
        <begin position="7"/>
        <end position="181"/>
    </location>
</feature>
<dbReference type="EMBL" id="JAHLFN010000020">
    <property type="protein sequence ID" value="MBU3841888.1"/>
    <property type="molecule type" value="Genomic_DNA"/>
</dbReference>
<proteinExistence type="inferred from homology"/>
<protein>
    <submittedName>
        <fullName evidence="4">Sugar transferase</fullName>
    </submittedName>
</protein>
<dbReference type="GO" id="GO:0016780">
    <property type="term" value="F:phosphotransferase activity, for other substituted phosphate groups"/>
    <property type="evidence" value="ECO:0007669"/>
    <property type="project" value="TreeGrafter"/>
</dbReference>
<comment type="similarity">
    <text evidence="1">Belongs to the bacterial sugar transferase family.</text>
</comment>
<feature type="transmembrane region" description="Helical" evidence="2">
    <location>
        <begin position="12"/>
        <end position="35"/>
    </location>
</feature>
<gene>
    <name evidence="4" type="ORF">IAA47_02715</name>
</gene>
<dbReference type="InterPro" id="IPR003362">
    <property type="entry name" value="Bact_transf"/>
</dbReference>
<dbReference type="PANTHER" id="PTHR30576">
    <property type="entry name" value="COLANIC BIOSYNTHESIS UDP-GLUCOSE LIPID CARRIER TRANSFERASE"/>
    <property type="match status" value="1"/>
</dbReference>
<keyword evidence="2" id="KW-0812">Transmembrane</keyword>
<evidence type="ECO:0000259" key="3">
    <source>
        <dbReference type="Pfam" id="PF02397"/>
    </source>
</evidence>
<reference evidence="4" key="1">
    <citation type="journal article" date="2021" name="PeerJ">
        <title>Extensive microbial diversity within the chicken gut microbiome revealed by metagenomics and culture.</title>
        <authorList>
            <person name="Gilroy R."/>
            <person name="Ravi A."/>
            <person name="Getino M."/>
            <person name="Pursley I."/>
            <person name="Horton D.L."/>
            <person name="Alikhan N.F."/>
            <person name="Baker D."/>
            <person name="Gharbi K."/>
            <person name="Hall N."/>
            <person name="Watson M."/>
            <person name="Adriaenssens E.M."/>
            <person name="Foster-Nyarko E."/>
            <person name="Jarju S."/>
            <person name="Secka A."/>
            <person name="Antonio M."/>
            <person name="Oren A."/>
            <person name="Chaudhuri R.R."/>
            <person name="La Ragione R."/>
            <person name="Hildebrand F."/>
            <person name="Pallen M.J."/>
        </authorList>
    </citation>
    <scope>NUCLEOTIDE SEQUENCE</scope>
    <source>
        <strain evidence="4">A6-441</strain>
    </source>
</reference>
<keyword evidence="4" id="KW-0808">Transferase</keyword>
<sequence length="199" mass="23320">MYKSFLKRLIDIVVSVVFILCFWWLYIVLAVLIRIKLGRPVLFKQERPGLNGKIFTMYKFRSMTDGRDKNGKLLSDSERLTSFGRVLRATSLDEIPEFFNVLNGDMSLVGPRPLLVEYLPRYNEFQARRHEVKPGITGWAQINGRNAISWEDKFRYDVEYVINQSFLMDLKILFLTVKKVVVRENINQGQDVTMEVFRG</sequence>
<evidence type="ECO:0000256" key="2">
    <source>
        <dbReference type="SAM" id="Phobius"/>
    </source>
</evidence>
<evidence type="ECO:0000313" key="4">
    <source>
        <dbReference type="EMBL" id="MBU3841888.1"/>
    </source>
</evidence>
<accession>A0A9E2NWP1</accession>
<evidence type="ECO:0000313" key="5">
    <source>
        <dbReference type="Proteomes" id="UP000724657"/>
    </source>
</evidence>
<keyword evidence="2" id="KW-0472">Membrane</keyword>
<reference evidence="4" key="2">
    <citation type="submission" date="2021-04" db="EMBL/GenBank/DDBJ databases">
        <authorList>
            <person name="Gilroy R."/>
        </authorList>
    </citation>
    <scope>NUCLEOTIDE SEQUENCE</scope>
    <source>
        <strain evidence="4">A6-441</strain>
    </source>
</reference>
<comment type="caution">
    <text evidence="4">The sequence shown here is derived from an EMBL/GenBank/DDBJ whole genome shotgun (WGS) entry which is preliminary data.</text>
</comment>
<name>A0A9E2NWP1_9FUSO</name>